<evidence type="ECO:0000256" key="1">
    <source>
        <dbReference type="ARBA" id="ARBA00009437"/>
    </source>
</evidence>
<organism evidence="6 7">
    <name type="scientific">Pseudomonas wadenswilerensis</name>
    <dbReference type="NCBI Taxonomy" id="1785161"/>
    <lineage>
        <taxon>Bacteria</taxon>
        <taxon>Pseudomonadati</taxon>
        <taxon>Pseudomonadota</taxon>
        <taxon>Gammaproteobacteria</taxon>
        <taxon>Pseudomonadales</taxon>
        <taxon>Pseudomonadaceae</taxon>
        <taxon>Pseudomonas</taxon>
    </lineage>
</organism>
<dbReference type="AlphaFoldDB" id="A0A380T171"/>
<dbReference type="Gene3D" id="3.40.190.290">
    <property type="match status" value="1"/>
</dbReference>
<evidence type="ECO:0000256" key="3">
    <source>
        <dbReference type="ARBA" id="ARBA00023125"/>
    </source>
</evidence>
<accession>A0A380T171</accession>
<dbReference type="SUPFAM" id="SSF46785">
    <property type="entry name" value="Winged helix' DNA-binding domain"/>
    <property type="match status" value="1"/>
</dbReference>
<name>A0A380T171_9PSED</name>
<dbReference type="PANTHER" id="PTHR30126:SF91">
    <property type="entry name" value="LYSR FAMILY TRANSCRIPTIONAL REGULATOR"/>
    <property type="match status" value="1"/>
</dbReference>
<dbReference type="CDD" id="cd05466">
    <property type="entry name" value="PBP2_LTTR_substrate"/>
    <property type="match status" value="1"/>
</dbReference>
<evidence type="ECO:0000256" key="4">
    <source>
        <dbReference type="ARBA" id="ARBA00023163"/>
    </source>
</evidence>
<evidence type="ECO:0000313" key="7">
    <source>
        <dbReference type="Proteomes" id="UP000255177"/>
    </source>
</evidence>
<dbReference type="SUPFAM" id="SSF53850">
    <property type="entry name" value="Periplasmic binding protein-like II"/>
    <property type="match status" value="1"/>
</dbReference>
<dbReference type="FunFam" id="1.10.10.10:FF:000001">
    <property type="entry name" value="LysR family transcriptional regulator"/>
    <property type="match status" value="1"/>
</dbReference>
<dbReference type="Pfam" id="PF03466">
    <property type="entry name" value="LysR_substrate"/>
    <property type="match status" value="1"/>
</dbReference>
<dbReference type="RefSeq" id="WP_115087580.1">
    <property type="nucleotide sequence ID" value="NZ_CBCSFG010000027.1"/>
</dbReference>
<keyword evidence="3" id="KW-0238">DNA-binding</keyword>
<reference evidence="7" key="1">
    <citation type="submission" date="2018-07" db="EMBL/GenBank/DDBJ databases">
        <authorList>
            <person name="Blom J."/>
        </authorList>
    </citation>
    <scope>NUCLEOTIDE SEQUENCE [LARGE SCALE GENOMIC DNA]</scope>
    <source>
        <strain evidence="7">CCOS 864</strain>
    </source>
</reference>
<dbReference type="InterPro" id="IPR036390">
    <property type="entry name" value="WH_DNA-bd_sf"/>
</dbReference>
<keyword evidence="4" id="KW-0804">Transcription</keyword>
<sequence length="286" mass="31546">MRYSPEALQAFVEAAALGSFSAAARKLRKSQSTISAAIANLEADLGVTLFDRQARQPILTEAGRKVLGHVQEILAASERLDQLSIRLADKVEPRLTIVFSDMHQLNPDNRVMQLFEQRYQDIELECMIAEAGDVLNLLQSGRAHLGMLAAQPGYPPDVAATRLAAQAQMGIFVASSHPLAQLAQPTQAHLVGHRQLYLNTYTDSVNKPQGRVWSAPDYLMLLEMTEEGFGWAELPHGLVRQYGHGQLTELKLRGWPRPIAVDVAWSKLTPPGPAGLWLLDRLLESS</sequence>
<proteinExistence type="inferred from homology"/>
<dbReference type="PROSITE" id="PS50931">
    <property type="entry name" value="HTH_LYSR"/>
    <property type="match status" value="1"/>
</dbReference>
<feature type="domain" description="HTH lysR-type" evidence="5">
    <location>
        <begin position="1"/>
        <end position="60"/>
    </location>
</feature>
<dbReference type="PRINTS" id="PR00039">
    <property type="entry name" value="HTHLYSR"/>
</dbReference>
<evidence type="ECO:0000256" key="2">
    <source>
        <dbReference type="ARBA" id="ARBA00023015"/>
    </source>
</evidence>
<dbReference type="Gene3D" id="1.10.10.10">
    <property type="entry name" value="Winged helix-like DNA-binding domain superfamily/Winged helix DNA-binding domain"/>
    <property type="match status" value="1"/>
</dbReference>
<protein>
    <submittedName>
        <fullName evidence="6">HTH-type transcriptional regulator CbbR</fullName>
    </submittedName>
</protein>
<dbReference type="Proteomes" id="UP000255177">
    <property type="component" value="Unassembled WGS sequence"/>
</dbReference>
<comment type="similarity">
    <text evidence="1">Belongs to the LysR transcriptional regulatory family.</text>
</comment>
<keyword evidence="2" id="KW-0805">Transcription regulation</keyword>
<dbReference type="PANTHER" id="PTHR30126">
    <property type="entry name" value="HTH-TYPE TRANSCRIPTIONAL REGULATOR"/>
    <property type="match status" value="1"/>
</dbReference>
<dbReference type="InterPro" id="IPR005119">
    <property type="entry name" value="LysR_subst-bd"/>
</dbReference>
<dbReference type="GO" id="GO:0000976">
    <property type="term" value="F:transcription cis-regulatory region binding"/>
    <property type="evidence" value="ECO:0007669"/>
    <property type="project" value="TreeGrafter"/>
</dbReference>
<evidence type="ECO:0000259" key="5">
    <source>
        <dbReference type="PROSITE" id="PS50931"/>
    </source>
</evidence>
<evidence type="ECO:0000313" key="6">
    <source>
        <dbReference type="EMBL" id="SUQ63977.1"/>
    </source>
</evidence>
<gene>
    <name evidence="6" type="primary">cbbR</name>
    <name evidence="6" type="ORF">CCOS864_03431</name>
</gene>
<dbReference type="InterPro" id="IPR036388">
    <property type="entry name" value="WH-like_DNA-bd_sf"/>
</dbReference>
<dbReference type="GO" id="GO:0003700">
    <property type="term" value="F:DNA-binding transcription factor activity"/>
    <property type="evidence" value="ECO:0007669"/>
    <property type="project" value="InterPro"/>
</dbReference>
<dbReference type="Pfam" id="PF00126">
    <property type="entry name" value="HTH_1"/>
    <property type="match status" value="1"/>
</dbReference>
<dbReference type="EMBL" id="UIDD01000008">
    <property type="protein sequence ID" value="SUQ63977.1"/>
    <property type="molecule type" value="Genomic_DNA"/>
</dbReference>
<dbReference type="InterPro" id="IPR000847">
    <property type="entry name" value="LysR_HTH_N"/>
</dbReference>
<keyword evidence="7" id="KW-1185">Reference proteome</keyword>